<dbReference type="EMBL" id="QPJY01000017">
    <property type="protein sequence ID" value="RCX23906.1"/>
    <property type="molecule type" value="Genomic_DNA"/>
</dbReference>
<proteinExistence type="predicted"/>
<name>A0A369BTK0_9GAMM</name>
<sequence>MTKTTDSAPTTRAPAGRTAPAAKAKAGAGKPTTSRAAKSPAAKSGVADKPAPRKRTPTPSRRSTSRSMPVSLRQVHEMIAEAAYLKAESRGFSPEGCLDDWLEAEREVESRLSWR</sequence>
<keyword evidence="3" id="KW-1185">Reference proteome</keyword>
<dbReference type="AlphaFoldDB" id="A0A369BTK0"/>
<reference evidence="2 3" key="1">
    <citation type="submission" date="2018-07" db="EMBL/GenBank/DDBJ databases">
        <title>Genomic Encyclopedia of Type Strains, Phase IV (KMG-IV): sequencing the most valuable type-strain genomes for metagenomic binning, comparative biology and taxonomic classification.</title>
        <authorList>
            <person name="Goeker M."/>
        </authorList>
    </citation>
    <scope>NUCLEOTIDE SEQUENCE [LARGE SCALE GENOMIC DNA]</scope>
    <source>
        <strain evidence="2 3">DSM 26407</strain>
    </source>
</reference>
<evidence type="ECO:0000313" key="3">
    <source>
        <dbReference type="Proteomes" id="UP000252707"/>
    </source>
</evidence>
<protein>
    <submittedName>
        <fullName evidence="2">DUF2934 family protein</fullName>
    </submittedName>
</protein>
<dbReference type="InterPro" id="IPR021327">
    <property type="entry name" value="DUF2934"/>
</dbReference>
<feature type="compositionally biased region" description="Low complexity" evidence="1">
    <location>
        <begin position="57"/>
        <end position="71"/>
    </location>
</feature>
<dbReference type="Proteomes" id="UP000252707">
    <property type="component" value="Unassembled WGS sequence"/>
</dbReference>
<accession>A0A369BTK0</accession>
<comment type="caution">
    <text evidence="2">The sequence shown here is derived from an EMBL/GenBank/DDBJ whole genome shotgun (WGS) entry which is preliminary data.</text>
</comment>
<organism evidence="2 3">
    <name type="scientific">Thioalbus denitrificans</name>
    <dbReference type="NCBI Taxonomy" id="547122"/>
    <lineage>
        <taxon>Bacteria</taxon>
        <taxon>Pseudomonadati</taxon>
        <taxon>Pseudomonadota</taxon>
        <taxon>Gammaproteobacteria</taxon>
        <taxon>Chromatiales</taxon>
        <taxon>Ectothiorhodospiraceae</taxon>
        <taxon>Thioalbus</taxon>
    </lineage>
</organism>
<gene>
    <name evidence="2" type="ORF">DFQ59_11732</name>
</gene>
<evidence type="ECO:0000256" key="1">
    <source>
        <dbReference type="SAM" id="MobiDB-lite"/>
    </source>
</evidence>
<feature type="region of interest" description="Disordered" evidence="1">
    <location>
        <begin position="1"/>
        <end position="72"/>
    </location>
</feature>
<evidence type="ECO:0000313" key="2">
    <source>
        <dbReference type="EMBL" id="RCX23906.1"/>
    </source>
</evidence>
<feature type="compositionally biased region" description="Low complexity" evidence="1">
    <location>
        <begin position="8"/>
        <end position="33"/>
    </location>
</feature>
<dbReference type="Pfam" id="PF11154">
    <property type="entry name" value="DUF2934"/>
    <property type="match status" value="1"/>
</dbReference>